<evidence type="ECO:0000313" key="7">
    <source>
        <dbReference type="EMBL" id="CAG6481525.1"/>
    </source>
</evidence>
<feature type="region of interest" description="Disordered" evidence="5">
    <location>
        <begin position="327"/>
        <end position="437"/>
    </location>
</feature>
<organism evidence="7">
    <name type="scientific">Culex pipiens</name>
    <name type="common">House mosquito</name>
    <dbReference type="NCBI Taxonomy" id="7175"/>
    <lineage>
        <taxon>Eukaryota</taxon>
        <taxon>Metazoa</taxon>
        <taxon>Ecdysozoa</taxon>
        <taxon>Arthropoda</taxon>
        <taxon>Hexapoda</taxon>
        <taxon>Insecta</taxon>
        <taxon>Pterygota</taxon>
        <taxon>Neoptera</taxon>
        <taxon>Endopterygota</taxon>
        <taxon>Diptera</taxon>
        <taxon>Nematocera</taxon>
        <taxon>Culicoidea</taxon>
        <taxon>Culicidae</taxon>
        <taxon>Culicinae</taxon>
        <taxon>Culicini</taxon>
        <taxon>Culex</taxon>
        <taxon>Culex</taxon>
    </lineage>
</organism>
<accession>A0A8D8BXI4</accession>
<dbReference type="PROSITE" id="PS00107">
    <property type="entry name" value="PROTEIN_KINASE_ATP"/>
    <property type="match status" value="1"/>
</dbReference>
<evidence type="ECO:0000256" key="5">
    <source>
        <dbReference type="SAM" id="MobiDB-lite"/>
    </source>
</evidence>
<dbReference type="EC" id="2.7.11.1" evidence="1"/>
<dbReference type="InterPro" id="IPR000719">
    <property type="entry name" value="Prot_kinase_dom"/>
</dbReference>
<feature type="domain" description="Protein kinase" evidence="6">
    <location>
        <begin position="36"/>
        <end position="327"/>
    </location>
</feature>
<keyword evidence="2 4" id="KW-0547">Nucleotide-binding</keyword>
<feature type="compositionally biased region" description="Polar residues" evidence="5">
    <location>
        <begin position="498"/>
        <end position="511"/>
    </location>
</feature>
<feature type="compositionally biased region" description="Polar residues" evidence="5">
    <location>
        <begin position="414"/>
        <end position="434"/>
    </location>
</feature>
<dbReference type="PANTHER" id="PTHR11909">
    <property type="entry name" value="CASEIN KINASE-RELATED"/>
    <property type="match status" value="1"/>
</dbReference>
<keyword evidence="7" id="KW-0418">Kinase</keyword>
<feature type="compositionally biased region" description="Polar residues" evidence="5">
    <location>
        <begin position="376"/>
        <end position="388"/>
    </location>
</feature>
<evidence type="ECO:0000256" key="2">
    <source>
        <dbReference type="ARBA" id="ARBA00022741"/>
    </source>
</evidence>
<dbReference type="SMART" id="SM00220">
    <property type="entry name" value="S_TKc"/>
    <property type="match status" value="1"/>
</dbReference>
<dbReference type="PROSITE" id="PS50011">
    <property type="entry name" value="PROTEIN_KINASE_DOM"/>
    <property type="match status" value="1"/>
</dbReference>
<feature type="compositionally biased region" description="Basic and acidic residues" evidence="5">
    <location>
        <begin position="628"/>
        <end position="639"/>
    </location>
</feature>
<evidence type="ECO:0000256" key="3">
    <source>
        <dbReference type="ARBA" id="ARBA00022840"/>
    </source>
</evidence>
<dbReference type="PROSITE" id="PS00108">
    <property type="entry name" value="PROTEIN_KINASE_ST"/>
    <property type="match status" value="1"/>
</dbReference>
<dbReference type="SUPFAM" id="SSF56112">
    <property type="entry name" value="Protein kinase-like (PK-like)"/>
    <property type="match status" value="1"/>
</dbReference>
<dbReference type="InterPro" id="IPR008271">
    <property type="entry name" value="Ser/Thr_kinase_AS"/>
</dbReference>
<proteinExistence type="predicted"/>
<dbReference type="GO" id="GO:0004674">
    <property type="term" value="F:protein serine/threonine kinase activity"/>
    <property type="evidence" value="ECO:0007669"/>
    <property type="project" value="UniProtKB-EC"/>
</dbReference>
<dbReference type="InterPro" id="IPR011009">
    <property type="entry name" value="Kinase-like_dom_sf"/>
</dbReference>
<feature type="region of interest" description="Disordered" evidence="5">
    <location>
        <begin position="481"/>
        <end position="639"/>
    </location>
</feature>
<dbReference type="Gene3D" id="1.10.510.10">
    <property type="entry name" value="Transferase(Phosphotransferase) domain 1"/>
    <property type="match status" value="1"/>
</dbReference>
<dbReference type="AlphaFoldDB" id="A0A8D8BXI4"/>
<keyword evidence="3 4" id="KW-0067">ATP-binding</keyword>
<protein>
    <recommendedName>
        <fullName evidence="1">non-specific serine/threonine protein kinase</fullName>
        <ecNumber evidence="1">2.7.11.1</ecNumber>
    </recommendedName>
</protein>
<sequence>MPPKNAGGRKKAANGYQMPAPVPLGTVLTDMAKRQWKVGPSIGSGGFGEIYCACEASSGTKRTDDYPYVVKIEPHGNGPLFVEMHFYMRNAKQDEIEKFRKARGLKHLGMPHFVGNGSHELQNLKHRFLVMPRYSADLWGIFLKNEKRFPQHTVYRIALQMVDVLEYIHECSYVHADLKAANILLGFGKTASKQQLYLVDFGLASHYTNKDFKPDPKKMHNGTIEYTSRDAHQGVPTMRGDMEVLAYNLVHWSGATLPWEAEKLLTTPVKVQDSKEKHMKDVGGFMKYCFKKDIPKPIQDYAKYVAGLKFNDKPDYQKCRKMFESGLKGLGKPNSGDLEFEPQKAGESSKKRAVEPDSTESSGPMTKPRNRAPKVIQTSPDTTSQEPASRQKPATPARSSQRRPRVETPDLSEPTLNGTKTSTPSSEVVSSKLPSMQEAGSIRLGKSASVNAKIKTTYAFNFELDVSIDADVIVNVRRKKKAAPEPADSPAPESPIATINTTPRRVTNSLLNPVARNRKSPSPPAPVVQPTRSRARKPPSPTPSPQSPPKRARRNNTANMTTQSNTHSADTTAGSENISVISLNTTEGSVQPDDDTVPNSDPNTPEPRYLASRSVRQDGRSNGTKPVRAGEYKGKKARA</sequence>
<evidence type="ECO:0000259" key="6">
    <source>
        <dbReference type="PROSITE" id="PS50011"/>
    </source>
</evidence>
<evidence type="ECO:0000256" key="1">
    <source>
        <dbReference type="ARBA" id="ARBA00012513"/>
    </source>
</evidence>
<evidence type="ECO:0000256" key="4">
    <source>
        <dbReference type="PROSITE-ProRule" id="PRU10141"/>
    </source>
</evidence>
<reference evidence="7" key="1">
    <citation type="submission" date="2021-05" db="EMBL/GenBank/DDBJ databases">
        <authorList>
            <person name="Alioto T."/>
            <person name="Alioto T."/>
            <person name="Gomez Garrido J."/>
        </authorList>
    </citation>
    <scope>NUCLEOTIDE SEQUENCE</scope>
</reference>
<feature type="binding site" evidence="4">
    <location>
        <position position="71"/>
    </location>
    <ligand>
        <name>ATP</name>
        <dbReference type="ChEBI" id="CHEBI:30616"/>
    </ligand>
</feature>
<feature type="compositionally biased region" description="Basic and acidic residues" evidence="5">
    <location>
        <begin position="341"/>
        <end position="355"/>
    </location>
</feature>
<name>A0A8D8BXI4_CULPI</name>
<dbReference type="GO" id="GO:0005524">
    <property type="term" value="F:ATP binding"/>
    <property type="evidence" value="ECO:0007669"/>
    <property type="project" value="UniProtKB-UniRule"/>
</dbReference>
<feature type="compositionally biased region" description="Polar residues" evidence="5">
    <location>
        <begin position="555"/>
        <end position="589"/>
    </location>
</feature>
<dbReference type="Pfam" id="PF00069">
    <property type="entry name" value="Pkinase"/>
    <property type="match status" value="1"/>
</dbReference>
<dbReference type="CDD" id="cd14015">
    <property type="entry name" value="STKc_VRK"/>
    <property type="match status" value="1"/>
</dbReference>
<dbReference type="EMBL" id="HBUE01091042">
    <property type="protein sequence ID" value="CAG6481525.1"/>
    <property type="molecule type" value="Transcribed_RNA"/>
</dbReference>
<feature type="compositionally biased region" description="Pro residues" evidence="5">
    <location>
        <begin position="538"/>
        <end position="548"/>
    </location>
</feature>
<dbReference type="InterPro" id="IPR050235">
    <property type="entry name" value="CK1_Ser-Thr_kinase"/>
</dbReference>
<keyword evidence="7" id="KW-0808">Transferase</keyword>
<dbReference type="InterPro" id="IPR017441">
    <property type="entry name" value="Protein_kinase_ATP_BS"/>
</dbReference>